<dbReference type="AlphaFoldDB" id="A0A518DME8"/>
<proteinExistence type="predicted"/>
<keyword evidence="1" id="KW-0812">Transmembrane</keyword>
<accession>A0A518DME8</accession>
<reference evidence="3 4" key="1">
    <citation type="submission" date="2019-02" db="EMBL/GenBank/DDBJ databases">
        <title>Deep-cultivation of Planctomycetes and their phenomic and genomic characterization uncovers novel biology.</title>
        <authorList>
            <person name="Wiegand S."/>
            <person name="Jogler M."/>
            <person name="Boedeker C."/>
            <person name="Pinto D."/>
            <person name="Vollmers J."/>
            <person name="Rivas-Marin E."/>
            <person name="Kohn T."/>
            <person name="Peeters S.H."/>
            <person name="Heuer A."/>
            <person name="Rast P."/>
            <person name="Oberbeckmann S."/>
            <person name="Bunk B."/>
            <person name="Jeske O."/>
            <person name="Meyerdierks A."/>
            <person name="Storesund J.E."/>
            <person name="Kallscheuer N."/>
            <person name="Luecker S."/>
            <person name="Lage O.M."/>
            <person name="Pohl T."/>
            <person name="Merkel B.J."/>
            <person name="Hornburger P."/>
            <person name="Mueller R.-W."/>
            <person name="Bruemmer F."/>
            <person name="Labrenz M."/>
            <person name="Spormann A.M."/>
            <person name="Op den Camp H."/>
            <person name="Overmann J."/>
            <person name="Amann R."/>
            <person name="Jetten M.S.M."/>
            <person name="Mascher T."/>
            <person name="Medema M.H."/>
            <person name="Devos D.P."/>
            <person name="Kaster A.-K."/>
            <person name="Ovreas L."/>
            <person name="Rohde M."/>
            <person name="Galperin M.Y."/>
            <person name="Jogler C."/>
        </authorList>
    </citation>
    <scope>NUCLEOTIDE SEQUENCE [LARGE SCALE GENOMIC DNA]</scope>
    <source>
        <strain evidence="3 4">Pla85_3_4</strain>
    </source>
</reference>
<evidence type="ECO:0000256" key="1">
    <source>
        <dbReference type="SAM" id="Phobius"/>
    </source>
</evidence>
<feature type="transmembrane region" description="Helical" evidence="1">
    <location>
        <begin position="21"/>
        <end position="42"/>
    </location>
</feature>
<protein>
    <recommendedName>
        <fullName evidence="2">DUF58 domain-containing protein</fullName>
    </recommendedName>
</protein>
<dbReference type="EMBL" id="CP036433">
    <property type="protein sequence ID" value="QDU93003.1"/>
    <property type="molecule type" value="Genomic_DNA"/>
</dbReference>
<dbReference type="OrthoDB" id="9812729at2"/>
<dbReference type="Pfam" id="PF01882">
    <property type="entry name" value="DUF58"/>
    <property type="match status" value="1"/>
</dbReference>
<dbReference type="InterPro" id="IPR002881">
    <property type="entry name" value="DUF58"/>
</dbReference>
<feature type="transmembrane region" description="Helical" evidence="1">
    <location>
        <begin position="48"/>
        <end position="69"/>
    </location>
</feature>
<keyword evidence="4" id="KW-1185">Reference proteome</keyword>
<sequence>MRRLLERQFRTFIRLNRWRREHLTGAGNAMLAVAMLSIFGIFSLSSPLIPLFWTVVAALLTTTTIGWFFRPVLKATLDVPAKAERGERIVFEILLENLSRWPAFEMFFQFEGSPEHWREAGDRPAIAVLGAGETGKIRFHVRPLKRGSYPWAVVRCSTEFPLRLVRWRQMLDIQGELLVLPAFRPLHEMELFSSAPSILGEEFSVAPTTGESTDYLGAREYQEGVPVRRWDYACWARTGKPAVREYEDSQHGSAAILIDPFYSSAPGEEVPAFEAMLSLAAALAEATIDGGRHLNSVYLGDQPVDLGEFAADQVDRLLEALAIAAPSAIDLTPSLSDRIDAIALEADAVYCLFSCWDASRERLCNALNQEAARVVPLVLGTDLHGLPAGVAAIDPARISVFEEDL</sequence>
<evidence type="ECO:0000313" key="4">
    <source>
        <dbReference type="Proteomes" id="UP000317648"/>
    </source>
</evidence>
<dbReference type="PANTHER" id="PTHR34351:SF1">
    <property type="entry name" value="SLR1927 PROTEIN"/>
    <property type="match status" value="1"/>
</dbReference>
<dbReference type="KEGG" id="lcre:Pla8534_07780"/>
<keyword evidence="1" id="KW-1133">Transmembrane helix</keyword>
<gene>
    <name evidence="3" type="ORF">Pla8534_07780</name>
</gene>
<keyword evidence="1" id="KW-0472">Membrane</keyword>
<organism evidence="3 4">
    <name type="scientific">Lignipirellula cremea</name>
    <dbReference type="NCBI Taxonomy" id="2528010"/>
    <lineage>
        <taxon>Bacteria</taxon>
        <taxon>Pseudomonadati</taxon>
        <taxon>Planctomycetota</taxon>
        <taxon>Planctomycetia</taxon>
        <taxon>Pirellulales</taxon>
        <taxon>Pirellulaceae</taxon>
        <taxon>Lignipirellula</taxon>
    </lineage>
</organism>
<dbReference type="Proteomes" id="UP000317648">
    <property type="component" value="Chromosome"/>
</dbReference>
<evidence type="ECO:0000313" key="3">
    <source>
        <dbReference type="EMBL" id="QDU93003.1"/>
    </source>
</evidence>
<feature type="domain" description="DUF58" evidence="2">
    <location>
        <begin position="218"/>
        <end position="328"/>
    </location>
</feature>
<dbReference type="RefSeq" id="WP_145049434.1">
    <property type="nucleotide sequence ID" value="NZ_CP036433.1"/>
</dbReference>
<evidence type="ECO:0000259" key="2">
    <source>
        <dbReference type="Pfam" id="PF01882"/>
    </source>
</evidence>
<name>A0A518DME8_9BACT</name>
<dbReference type="PANTHER" id="PTHR34351">
    <property type="entry name" value="SLR1927 PROTEIN-RELATED"/>
    <property type="match status" value="1"/>
</dbReference>